<accession>A0AAV5LK68</accession>
<gene>
    <name evidence="2" type="ORF">SLEP1_g45254</name>
</gene>
<sequence>MATEREVAVEVEPQTGISFPVTLDDGKLQLNCVCVRKKSMLGVGVKISTNGMYTDNEKLKDLLKSKIGAAPAKPTSQMYDLVIDSDVPMTIRMVIVFSGLTMNMVKKGMADNLATVIKKLNGGKKNDELSKTVLGPASDEIKLKPGSVLEFSRLPGHVLQTKVMGEMISKVESELLCRAFIHGYIGDDAQDKETKERYGMALLSLF</sequence>
<dbReference type="Proteomes" id="UP001054252">
    <property type="component" value="Unassembled WGS sequence"/>
</dbReference>
<dbReference type="PANTHER" id="PTHR47589:SF4">
    <property type="entry name" value="FATTY-ACID-BINDING PROTEIN 1-LIKE"/>
    <property type="match status" value="1"/>
</dbReference>
<dbReference type="GO" id="GO:0016872">
    <property type="term" value="F:intramolecular lyase activity"/>
    <property type="evidence" value="ECO:0007669"/>
    <property type="project" value="InterPro"/>
</dbReference>
<evidence type="ECO:0008006" key="4">
    <source>
        <dbReference type="Google" id="ProtNLM"/>
    </source>
</evidence>
<dbReference type="InterPro" id="IPR016089">
    <property type="entry name" value="Chalcone_isomerase_bundle_sf"/>
</dbReference>
<dbReference type="Gene3D" id="1.10.890.20">
    <property type="match status" value="1"/>
</dbReference>
<proteinExistence type="inferred from homology"/>
<comment type="similarity">
    <text evidence="1">Belongs to the chalcone isomerase family.</text>
</comment>
<dbReference type="AlphaFoldDB" id="A0AAV5LK68"/>
<dbReference type="SUPFAM" id="SSF54626">
    <property type="entry name" value="Chalcone isomerase"/>
    <property type="match status" value="1"/>
</dbReference>
<dbReference type="InterPro" id="IPR036298">
    <property type="entry name" value="Chalcone_isomerase_sf"/>
</dbReference>
<name>A0AAV5LK68_9ROSI</name>
<organism evidence="2 3">
    <name type="scientific">Rubroshorea leprosula</name>
    <dbReference type="NCBI Taxonomy" id="152421"/>
    <lineage>
        <taxon>Eukaryota</taxon>
        <taxon>Viridiplantae</taxon>
        <taxon>Streptophyta</taxon>
        <taxon>Embryophyta</taxon>
        <taxon>Tracheophyta</taxon>
        <taxon>Spermatophyta</taxon>
        <taxon>Magnoliopsida</taxon>
        <taxon>eudicotyledons</taxon>
        <taxon>Gunneridae</taxon>
        <taxon>Pentapetalae</taxon>
        <taxon>rosids</taxon>
        <taxon>malvids</taxon>
        <taxon>Malvales</taxon>
        <taxon>Dipterocarpaceae</taxon>
        <taxon>Rubroshorea</taxon>
    </lineage>
</organism>
<dbReference type="PANTHER" id="PTHR47589">
    <property type="entry name" value="FATTY-ACID-BINDING PROTEIN 1"/>
    <property type="match status" value="1"/>
</dbReference>
<dbReference type="Gene3D" id="3.50.70.10">
    <property type="match status" value="1"/>
</dbReference>
<evidence type="ECO:0000313" key="3">
    <source>
        <dbReference type="Proteomes" id="UP001054252"/>
    </source>
</evidence>
<keyword evidence="3" id="KW-1185">Reference proteome</keyword>
<reference evidence="2 3" key="1">
    <citation type="journal article" date="2021" name="Commun. Biol.">
        <title>The genome of Shorea leprosula (Dipterocarpaceae) highlights the ecological relevance of drought in aseasonal tropical rainforests.</title>
        <authorList>
            <person name="Ng K.K.S."/>
            <person name="Kobayashi M.J."/>
            <person name="Fawcett J.A."/>
            <person name="Hatakeyama M."/>
            <person name="Paape T."/>
            <person name="Ng C.H."/>
            <person name="Ang C.C."/>
            <person name="Tnah L.H."/>
            <person name="Lee C.T."/>
            <person name="Nishiyama T."/>
            <person name="Sese J."/>
            <person name="O'Brien M.J."/>
            <person name="Copetti D."/>
            <person name="Mohd Noor M.I."/>
            <person name="Ong R.C."/>
            <person name="Putra M."/>
            <person name="Sireger I.Z."/>
            <person name="Indrioko S."/>
            <person name="Kosugi Y."/>
            <person name="Izuno A."/>
            <person name="Isagi Y."/>
            <person name="Lee S.L."/>
            <person name="Shimizu K.K."/>
        </authorList>
    </citation>
    <scope>NUCLEOTIDE SEQUENCE [LARGE SCALE GENOMIC DNA]</scope>
    <source>
        <strain evidence="2">214</strain>
    </source>
</reference>
<dbReference type="EMBL" id="BPVZ01000121">
    <property type="protein sequence ID" value="GKV37196.1"/>
    <property type="molecule type" value="Genomic_DNA"/>
</dbReference>
<dbReference type="GO" id="GO:0006631">
    <property type="term" value="P:fatty acid metabolic process"/>
    <property type="evidence" value="ECO:0007669"/>
    <property type="project" value="TreeGrafter"/>
</dbReference>
<dbReference type="GO" id="GO:0009570">
    <property type="term" value="C:chloroplast stroma"/>
    <property type="evidence" value="ECO:0007669"/>
    <property type="project" value="TreeGrafter"/>
</dbReference>
<protein>
    <recommendedName>
        <fullName evidence="4">Chalcone isomerase</fullName>
    </recommendedName>
</protein>
<dbReference type="InterPro" id="IPR044228">
    <property type="entry name" value="FAP1"/>
</dbReference>
<dbReference type="InterPro" id="IPR016088">
    <property type="entry name" value="Chalcone_isomerase_3-sand"/>
</dbReference>
<evidence type="ECO:0000256" key="1">
    <source>
        <dbReference type="ARBA" id="ARBA00007166"/>
    </source>
</evidence>
<comment type="caution">
    <text evidence="2">The sequence shown here is derived from an EMBL/GenBank/DDBJ whole genome shotgun (WGS) entry which is preliminary data.</text>
</comment>
<evidence type="ECO:0000313" key="2">
    <source>
        <dbReference type="EMBL" id="GKV37196.1"/>
    </source>
</evidence>
<dbReference type="GO" id="GO:0005504">
    <property type="term" value="F:fatty acid binding"/>
    <property type="evidence" value="ECO:0007669"/>
    <property type="project" value="TreeGrafter"/>
</dbReference>